<accession>A0A2M8ESA4</accession>
<proteinExistence type="inferred from homology"/>
<dbReference type="InterPro" id="IPR042175">
    <property type="entry name" value="Cell/Rod_MreC_2"/>
</dbReference>
<sequence>MRKILPLFLILILASLFLILTDHYNLISPIQGFFQRPIIRMEEGIMSGYQGILGIIRGLNGQAREAETLRLEGSLRQLAVDQNQLNVCREENEKLKKLLGTPLPSTWKFLMAKVVGLSGEMRVDKGKQDGVKEGMMVISENILVGRVTAVDEFISRVQKLDDVRTKIPVVVKRPGGVGVQARGLLVTQGGSLILDRVLQSEDIQKGDLVVTSGEEGWLGDLVIGQVEEVLPKSAEVYKKAKVTSLVDYQKLRIVFLVIR</sequence>
<dbReference type="PIRSF" id="PIRSF038471">
    <property type="entry name" value="MreC"/>
    <property type="match status" value="1"/>
</dbReference>
<dbReference type="InterPro" id="IPR055342">
    <property type="entry name" value="MreC_beta-barrel_core"/>
</dbReference>
<dbReference type="PANTHER" id="PTHR34138">
    <property type="entry name" value="CELL SHAPE-DETERMINING PROTEIN MREC"/>
    <property type="match status" value="1"/>
</dbReference>
<feature type="domain" description="Rod shape-determining protein MreC beta-barrel core" evidence="5">
    <location>
        <begin position="120"/>
        <end position="257"/>
    </location>
</feature>
<dbReference type="InterPro" id="IPR007221">
    <property type="entry name" value="MreC"/>
</dbReference>
<dbReference type="NCBIfam" id="TIGR00219">
    <property type="entry name" value="mreC"/>
    <property type="match status" value="1"/>
</dbReference>
<comment type="caution">
    <text evidence="6">The sequence shown here is derived from an EMBL/GenBank/DDBJ whole genome shotgun (WGS) entry which is preliminary data.</text>
</comment>
<gene>
    <name evidence="6" type="primary">mreC</name>
    <name evidence="6" type="ORF">CO054_02815</name>
</gene>
<reference evidence="7" key="1">
    <citation type="submission" date="2017-09" db="EMBL/GenBank/DDBJ databases">
        <title>Depth-based differentiation of microbial function through sediment-hosted aquifers and enrichment of novel symbionts in the deep terrestrial subsurface.</title>
        <authorList>
            <person name="Probst A.J."/>
            <person name="Ladd B."/>
            <person name="Jarett J.K."/>
            <person name="Geller-Mcgrath D.E."/>
            <person name="Sieber C.M.K."/>
            <person name="Emerson J.B."/>
            <person name="Anantharaman K."/>
            <person name="Thomas B.C."/>
            <person name="Malmstrom R."/>
            <person name="Stieglmeier M."/>
            <person name="Klingl A."/>
            <person name="Woyke T."/>
            <person name="Ryan C.M."/>
            <person name="Banfield J.F."/>
        </authorList>
    </citation>
    <scope>NUCLEOTIDE SEQUENCE [LARGE SCALE GENOMIC DNA]</scope>
</reference>
<evidence type="ECO:0000259" key="5">
    <source>
        <dbReference type="Pfam" id="PF04085"/>
    </source>
</evidence>
<dbReference type="Gene3D" id="2.40.10.340">
    <property type="entry name" value="Rod shape-determining protein MreC, domain 1"/>
    <property type="match status" value="1"/>
</dbReference>
<dbReference type="InterPro" id="IPR042177">
    <property type="entry name" value="Cell/Rod_1"/>
</dbReference>
<evidence type="ECO:0000256" key="2">
    <source>
        <dbReference type="ARBA" id="ARBA00013855"/>
    </source>
</evidence>
<evidence type="ECO:0000313" key="7">
    <source>
        <dbReference type="Proteomes" id="UP000229816"/>
    </source>
</evidence>
<dbReference type="EMBL" id="PFSF01000063">
    <property type="protein sequence ID" value="PJC27946.1"/>
    <property type="molecule type" value="Genomic_DNA"/>
</dbReference>
<evidence type="ECO:0000256" key="4">
    <source>
        <dbReference type="ARBA" id="ARBA00032089"/>
    </source>
</evidence>
<protein>
    <recommendedName>
        <fullName evidence="2">Cell shape-determining protein MreC</fullName>
    </recommendedName>
    <alternativeName>
        <fullName evidence="4">Cell shape protein MreC</fullName>
    </alternativeName>
</protein>
<dbReference type="PANTHER" id="PTHR34138:SF1">
    <property type="entry name" value="CELL SHAPE-DETERMINING PROTEIN MREC"/>
    <property type="match status" value="1"/>
</dbReference>
<evidence type="ECO:0000313" key="6">
    <source>
        <dbReference type="EMBL" id="PJC27946.1"/>
    </source>
</evidence>
<organism evidence="6 7">
    <name type="scientific">Candidatus Shapirobacteria bacterium CG_4_9_14_0_2_um_filter_39_11</name>
    <dbReference type="NCBI Taxonomy" id="1974478"/>
    <lineage>
        <taxon>Bacteria</taxon>
        <taxon>Candidatus Shapironibacteriota</taxon>
    </lineage>
</organism>
<dbReference type="Pfam" id="PF04085">
    <property type="entry name" value="MreC"/>
    <property type="match status" value="1"/>
</dbReference>
<dbReference type="AlphaFoldDB" id="A0A2M8ESA4"/>
<comment type="similarity">
    <text evidence="1">Belongs to the MreC family.</text>
</comment>
<evidence type="ECO:0000256" key="1">
    <source>
        <dbReference type="ARBA" id="ARBA00009369"/>
    </source>
</evidence>
<keyword evidence="3" id="KW-0133">Cell shape</keyword>
<dbReference type="GO" id="GO:0005886">
    <property type="term" value="C:plasma membrane"/>
    <property type="evidence" value="ECO:0007669"/>
    <property type="project" value="TreeGrafter"/>
</dbReference>
<dbReference type="GO" id="GO:0008360">
    <property type="term" value="P:regulation of cell shape"/>
    <property type="evidence" value="ECO:0007669"/>
    <property type="project" value="UniProtKB-KW"/>
</dbReference>
<name>A0A2M8ESA4_9BACT</name>
<dbReference type="Proteomes" id="UP000229816">
    <property type="component" value="Unassembled WGS sequence"/>
</dbReference>
<evidence type="ECO:0000256" key="3">
    <source>
        <dbReference type="ARBA" id="ARBA00022960"/>
    </source>
</evidence>
<dbReference type="Gene3D" id="2.40.10.350">
    <property type="entry name" value="Rod shape-determining protein MreC, domain 2"/>
    <property type="match status" value="1"/>
</dbReference>